<dbReference type="EMBL" id="JX867128">
    <property type="protein sequence ID" value="AFZ75289.1"/>
    <property type="molecule type" value="Genomic_DNA"/>
</dbReference>
<accession>L0AQB6</accession>
<name>L0AQB6_PROMI</name>
<organism evidence="1">
    <name type="scientific">Proteus mirabilis</name>
    <dbReference type="NCBI Taxonomy" id="584"/>
    <lineage>
        <taxon>Bacteria</taxon>
        <taxon>Pseudomonadati</taxon>
        <taxon>Pseudomonadota</taxon>
        <taxon>Gammaproteobacteria</taxon>
        <taxon>Enterobacterales</taxon>
        <taxon>Morganellaceae</taxon>
        <taxon>Proteus</taxon>
    </lineage>
</organism>
<reference evidence="1" key="1">
    <citation type="journal article" date="2014" name="J. Antimicrob. Chemother.">
        <title>A novel functional class 2 integron in clinical Proteus mirabilis isolates.</title>
        <authorList>
            <person name="Wei Q."/>
            <person name="Hu Q."/>
            <person name="Li S."/>
            <person name="Lu H."/>
            <person name="Chen G."/>
            <person name="Shen B."/>
            <person name="Zhang P."/>
            <person name="Zhou Y."/>
        </authorList>
    </citation>
    <scope>NUCLEOTIDE SEQUENCE</scope>
    <source>
        <strain evidence="1">47437</strain>
    </source>
</reference>
<protein>
    <submittedName>
        <fullName evidence="1">Uncharacterized protein</fullName>
    </submittedName>
</protein>
<dbReference type="AlphaFoldDB" id="L0AQB6"/>
<proteinExistence type="predicted"/>
<sequence>MNIKKCVVALALSIGVPGPRPSLIRRAICTSENEDFALAIIKVQYAFSQHKGISGMRKIGSVSGNSHCAHVNAKPHRYSS</sequence>
<evidence type="ECO:0000313" key="1">
    <source>
        <dbReference type="EMBL" id="AFZ75289.1"/>
    </source>
</evidence>